<dbReference type="EMBL" id="OZ021735">
    <property type="protein sequence ID" value="CAK9309359.1"/>
    <property type="molecule type" value="Genomic_DNA"/>
</dbReference>
<organism evidence="2 3">
    <name type="scientific">Citrullus colocynthis</name>
    <name type="common">colocynth</name>
    <dbReference type="NCBI Taxonomy" id="252529"/>
    <lineage>
        <taxon>Eukaryota</taxon>
        <taxon>Viridiplantae</taxon>
        <taxon>Streptophyta</taxon>
        <taxon>Embryophyta</taxon>
        <taxon>Tracheophyta</taxon>
        <taxon>Spermatophyta</taxon>
        <taxon>Magnoliopsida</taxon>
        <taxon>eudicotyledons</taxon>
        <taxon>Gunneridae</taxon>
        <taxon>Pentapetalae</taxon>
        <taxon>rosids</taxon>
        <taxon>fabids</taxon>
        <taxon>Cucurbitales</taxon>
        <taxon>Cucurbitaceae</taxon>
        <taxon>Benincaseae</taxon>
        <taxon>Citrullus</taxon>
    </lineage>
</organism>
<evidence type="ECO:0000313" key="3">
    <source>
        <dbReference type="Proteomes" id="UP001642487"/>
    </source>
</evidence>
<protein>
    <recommendedName>
        <fullName evidence="4">Transmembrane protein</fullName>
    </recommendedName>
</protein>
<evidence type="ECO:0000313" key="2">
    <source>
        <dbReference type="EMBL" id="CAK9309359.1"/>
    </source>
</evidence>
<keyword evidence="1" id="KW-1133">Transmembrane helix</keyword>
<evidence type="ECO:0008006" key="4">
    <source>
        <dbReference type="Google" id="ProtNLM"/>
    </source>
</evidence>
<evidence type="ECO:0000256" key="1">
    <source>
        <dbReference type="SAM" id="Phobius"/>
    </source>
</evidence>
<feature type="transmembrane region" description="Helical" evidence="1">
    <location>
        <begin position="22"/>
        <end position="43"/>
    </location>
</feature>
<accession>A0ABP0XMG6</accession>
<keyword evidence="1" id="KW-0472">Membrane</keyword>
<keyword evidence="1" id="KW-0812">Transmembrane</keyword>
<proteinExistence type="predicted"/>
<name>A0ABP0XMG6_9ROSI</name>
<keyword evidence="3" id="KW-1185">Reference proteome</keyword>
<dbReference type="Proteomes" id="UP001642487">
    <property type="component" value="Chromosome 1"/>
</dbReference>
<sequence length="71" mass="8183">MNGKRAEDPHSTHDSLPFPQSVYLSFLIISPSYLSLLLISFFFSSFPITHLQNPIWYRSITVSLFDSSFQI</sequence>
<reference evidence="2 3" key="1">
    <citation type="submission" date="2024-03" db="EMBL/GenBank/DDBJ databases">
        <authorList>
            <person name="Gkanogiannis A."/>
            <person name="Becerra Lopez-Lavalle L."/>
        </authorList>
    </citation>
    <scope>NUCLEOTIDE SEQUENCE [LARGE SCALE GENOMIC DNA]</scope>
</reference>
<gene>
    <name evidence="2" type="ORF">CITCOLO1_LOCUS925</name>
</gene>